<name>A0A0E0LRM4_ORYPU</name>
<reference evidence="1" key="2">
    <citation type="submission" date="2018-05" db="EMBL/GenBank/DDBJ databases">
        <title>OpunRS2 (Oryza punctata Reference Sequence Version 2).</title>
        <authorList>
            <person name="Zhang J."/>
            <person name="Kudrna D."/>
            <person name="Lee S."/>
            <person name="Talag J."/>
            <person name="Welchert J."/>
            <person name="Wing R.A."/>
        </authorList>
    </citation>
    <scope>NUCLEOTIDE SEQUENCE [LARGE SCALE GENOMIC DNA]</scope>
</reference>
<dbReference type="Gramene" id="OPUNC08G03870.1">
    <property type="protein sequence ID" value="OPUNC08G03870.1"/>
    <property type="gene ID" value="OPUNC08G03870"/>
</dbReference>
<dbReference type="AlphaFoldDB" id="A0A0E0LRM4"/>
<keyword evidence="2" id="KW-1185">Reference proteome</keyword>
<reference evidence="1" key="1">
    <citation type="submission" date="2015-04" db="UniProtKB">
        <authorList>
            <consortium name="EnsemblPlants"/>
        </authorList>
    </citation>
    <scope>IDENTIFICATION</scope>
</reference>
<dbReference type="EnsemblPlants" id="OPUNC08G03870.1">
    <property type="protein sequence ID" value="OPUNC08G03870.1"/>
    <property type="gene ID" value="OPUNC08G03870"/>
</dbReference>
<protein>
    <submittedName>
        <fullName evidence="1">Uncharacterized protein</fullName>
    </submittedName>
</protein>
<evidence type="ECO:0000313" key="1">
    <source>
        <dbReference type="EnsemblPlants" id="OPUNC08G03870.1"/>
    </source>
</evidence>
<sequence>MRLHGAYRHNLGSPDAHGTLGTLEAEQRDRDWEEVDAIMWPSRVPAMTWSVVPMPVVSSFYATGPNTTCAATRVSCPAVAPPPSTATSRTKIYCGERWWRAPPPAQCVILVDITIYFINLIKPKEV</sequence>
<dbReference type="Proteomes" id="UP000026962">
    <property type="component" value="Chromosome 8"/>
</dbReference>
<accession>A0A0E0LRM4</accession>
<evidence type="ECO:0000313" key="2">
    <source>
        <dbReference type="Proteomes" id="UP000026962"/>
    </source>
</evidence>
<proteinExistence type="predicted"/>
<organism evidence="1">
    <name type="scientific">Oryza punctata</name>
    <name type="common">Red rice</name>
    <dbReference type="NCBI Taxonomy" id="4537"/>
    <lineage>
        <taxon>Eukaryota</taxon>
        <taxon>Viridiplantae</taxon>
        <taxon>Streptophyta</taxon>
        <taxon>Embryophyta</taxon>
        <taxon>Tracheophyta</taxon>
        <taxon>Spermatophyta</taxon>
        <taxon>Magnoliopsida</taxon>
        <taxon>Liliopsida</taxon>
        <taxon>Poales</taxon>
        <taxon>Poaceae</taxon>
        <taxon>BOP clade</taxon>
        <taxon>Oryzoideae</taxon>
        <taxon>Oryzeae</taxon>
        <taxon>Oryzinae</taxon>
        <taxon>Oryza</taxon>
    </lineage>
</organism>
<dbReference type="HOGENOM" id="CLU_1985219_0_0_1"/>